<dbReference type="InterPro" id="IPR013766">
    <property type="entry name" value="Thioredoxin_domain"/>
</dbReference>
<dbReference type="PRINTS" id="PR01011">
    <property type="entry name" value="GLUTPROXDASE"/>
</dbReference>
<dbReference type="Pfam" id="PF00255">
    <property type="entry name" value="GSHPx"/>
    <property type="match status" value="1"/>
</dbReference>
<dbReference type="Proteomes" id="UP000678228">
    <property type="component" value="Unassembled WGS sequence"/>
</dbReference>
<dbReference type="PROSITE" id="PS00763">
    <property type="entry name" value="GLUTATHIONE_PEROXID_2"/>
    <property type="match status" value="1"/>
</dbReference>
<accession>A0A940X0W7</accession>
<feature type="domain" description="Thioredoxin" evidence="6">
    <location>
        <begin position="1"/>
        <end position="158"/>
    </location>
</feature>
<comment type="similarity">
    <text evidence="1 5">Belongs to the glutathione peroxidase family.</text>
</comment>
<evidence type="ECO:0000256" key="5">
    <source>
        <dbReference type="RuleBase" id="RU000499"/>
    </source>
</evidence>
<dbReference type="PANTHER" id="PTHR11592:SF78">
    <property type="entry name" value="GLUTATHIONE PEROXIDASE"/>
    <property type="match status" value="1"/>
</dbReference>
<protein>
    <recommendedName>
        <fullName evidence="5">Glutathione peroxidase</fullName>
    </recommendedName>
</protein>
<dbReference type="Gene3D" id="3.40.30.10">
    <property type="entry name" value="Glutaredoxin"/>
    <property type="match status" value="1"/>
</dbReference>
<evidence type="ECO:0000256" key="1">
    <source>
        <dbReference type="ARBA" id="ARBA00006926"/>
    </source>
</evidence>
<evidence type="ECO:0000313" key="8">
    <source>
        <dbReference type="Proteomes" id="UP000678228"/>
    </source>
</evidence>
<evidence type="ECO:0000259" key="6">
    <source>
        <dbReference type="PROSITE" id="PS51352"/>
    </source>
</evidence>
<dbReference type="InterPro" id="IPR029759">
    <property type="entry name" value="GPX_AS"/>
</dbReference>
<dbReference type="PROSITE" id="PS00460">
    <property type="entry name" value="GLUTATHIONE_PEROXID_1"/>
    <property type="match status" value="1"/>
</dbReference>
<dbReference type="RefSeq" id="WP_210598127.1">
    <property type="nucleotide sequence ID" value="NZ_JAGKSQ010000006.1"/>
</dbReference>
<dbReference type="PROSITE" id="PS51355">
    <property type="entry name" value="GLUTATHIONE_PEROXID_3"/>
    <property type="match status" value="1"/>
</dbReference>
<sequence length="160" mass="17962">MSVHEFVVKKPSGEEINLETYKDRVLLIVNTATKCGLAPQFEGLEKLHQKYKDEGLSVLGFPSNQFMNQEPVDNEGMVEACQINFGVTFPLFAKIKVNGSGADPLYKFLKKEKKGLLSSEIKWNFTKFLVDQDGNVVKRYGPNVDPADIEEDIKSLLSMS</sequence>
<evidence type="ECO:0000313" key="7">
    <source>
        <dbReference type="EMBL" id="MBP3952419.1"/>
    </source>
</evidence>
<evidence type="ECO:0000256" key="3">
    <source>
        <dbReference type="ARBA" id="ARBA00023002"/>
    </source>
</evidence>
<dbReference type="PROSITE" id="PS51352">
    <property type="entry name" value="THIOREDOXIN_2"/>
    <property type="match status" value="1"/>
</dbReference>
<dbReference type="PANTHER" id="PTHR11592">
    <property type="entry name" value="GLUTATHIONE PEROXIDASE"/>
    <property type="match status" value="1"/>
</dbReference>
<dbReference type="AlphaFoldDB" id="A0A940X0W7"/>
<reference evidence="7" key="1">
    <citation type="submission" date="2021-03" db="EMBL/GenBank/DDBJ databases">
        <title>Bacillus suaedae sp. nov., isolated from Suaeda aralocaspica.</title>
        <authorList>
            <person name="Lei R.F.R."/>
        </authorList>
    </citation>
    <scope>NUCLEOTIDE SEQUENCE</scope>
    <source>
        <strain evidence="7">YZJH907-2</strain>
    </source>
</reference>
<dbReference type="InterPro" id="IPR000889">
    <property type="entry name" value="Glutathione_peroxidase"/>
</dbReference>
<dbReference type="GO" id="GO:0034599">
    <property type="term" value="P:cellular response to oxidative stress"/>
    <property type="evidence" value="ECO:0007669"/>
    <property type="project" value="TreeGrafter"/>
</dbReference>
<dbReference type="FunFam" id="3.40.30.10:FF:000010">
    <property type="entry name" value="Glutathione peroxidase"/>
    <property type="match status" value="1"/>
</dbReference>
<comment type="caution">
    <text evidence="7">The sequence shown here is derived from an EMBL/GenBank/DDBJ whole genome shotgun (WGS) entry which is preliminary data.</text>
</comment>
<keyword evidence="8" id="KW-1185">Reference proteome</keyword>
<dbReference type="InterPro" id="IPR036249">
    <property type="entry name" value="Thioredoxin-like_sf"/>
</dbReference>
<proteinExistence type="inferred from homology"/>
<dbReference type="InterPro" id="IPR029760">
    <property type="entry name" value="GPX_CS"/>
</dbReference>
<keyword evidence="3 5" id="KW-0560">Oxidoreductase</keyword>
<evidence type="ECO:0000256" key="2">
    <source>
        <dbReference type="ARBA" id="ARBA00022559"/>
    </source>
</evidence>
<name>A0A940X0W7_9BACI</name>
<dbReference type="SUPFAM" id="SSF52833">
    <property type="entry name" value="Thioredoxin-like"/>
    <property type="match status" value="1"/>
</dbReference>
<gene>
    <name evidence="7" type="ORF">J7W16_14945</name>
</gene>
<dbReference type="PIRSF" id="PIRSF000303">
    <property type="entry name" value="Glutathion_perox"/>
    <property type="match status" value="1"/>
</dbReference>
<organism evidence="7 8">
    <name type="scientific">Halalkalibacter suaedae</name>
    <dbReference type="NCBI Taxonomy" id="2822140"/>
    <lineage>
        <taxon>Bacteria</taxon>
        <taxon>Bacillati</taxon>
        <taxon>Bacillota</taxon>
        <taxon>Bacilli</taxon>
        <taxon>Bacillales</taxon>
        <taxon>Bacillaceae</taxon>
        <taxon>Halalkalibacter</taxon>
    </lineage>
</organism>
<keyword evidence="2 5" id="KW-0575">Peroxidase</keyword>
<evidence type="ECO:0000256" key="4">
    <source>
        <dbReference type="PIRSR" id="PIRSR000303-1"/>
    </source>
</evidence>
<dbReference type="EMBL" id="JAGKSQ010000006">
    <property type="protein sequence ID" value="MBP3952419.1"/>
    <property type="molecule type" value="Genomic_DNA"/>
</dbReference>
<dbReference type="CDD" id="cd00340">
    <property type="entry name" value="GSH_Peroxidase"/>
    <property type="match status" value="1"/>
</dbReference>
<feature type="active site" evidence="4">
    <location>
        <position position="35"/>
    </location>
</feature>
<dbReference type="GO" id="GO:0004601">
    <property type="term" value="F:peroxidase activity"/>
    <property type="evidence" value="ECO:0007669"/>
    <property type="project" value="UniProtKB-KW"/>
</dbReference>